<evidence type="ECO:0000313" key="2">
    <source>
        <dbReference type="EMBL" id="TFJ93621.1"/>
    </source>
</evidence>
<reference evidence="2 3" key="1">
    <citation type="submission" date="2019-03" db="EMBL/GenBank/DDBJ databases">
        <title>Genome sequence of Lentibacillus salicampi ATCC BAA-719.</title>
        <authorList>
            <person name="Maclea K.S."/>
            <person name="Simoes Junior M."/>
        </authorList>
    </citation>
    <scope>NUCLEOTIDE SEQUENCE [LARGE SCALE GENOMIC DNA]</scope>
    <source>
        <strain evidence="2 3">ATCC BAA-719</strain>
    </source>
</reference>
<organism evidence="2 3">
    <name type="scientific">Lentibacillus salicampi</name>
    <dbReference type="NCBI Taxonomy" id="175306"/>
    <lineage>
        <taxon>Bacteria</taxon>
        <taxon>Bacillati</taxon>
        <taxon>Bacillota</taxon>
        <taxon>Bacilli</taxon>
        <taxon>Bacillales</taxon>
        <taxon>Bacillaceae</taxon>
        <taxon>Lentibacillus</taxon>
    </lineage>
</organism>
<dbReference type="AlphaFoldDB" id="A0A4Y9AGW2"/>
<sequence length="248" mass="28768">MRYDVIGDVHGCMDELRTLFLTLGYEQRQQIFVHPDNRIPVFLGDITDRGPNSAGMIKLVHEMVVNHQKAYYVPGNHCNKLYRYFLGNKVQVKHGLETTVDEYQKLPRTEQHSVREQFMELYEQAPLYLELPDVNAIVAHAGIKEKDIGRYNKKVQSFVLYGDVTGTYDNDGKPIRRDWAQHYTGDRWIIYGHTPVMKPRKVHQTVNIDTGCVFGNALTAFRLPEKKTVSVPSEQPFVAEKFRYFDET</sequence>
<evidence type="ECO:0000313" key="3">
    <source>
        <dbReference type="Proteomes" id="UP000298484"/>
    </source>
</evidence>
<accession>A0A4Y9AGW2</accession>
<proteinExistence type="predicted"/>
<dbReference type="InterPro" id="IPR004843">
    <property type="entry name" value="Calcineurin-like_PHP"/>
</dbReference>
<dbReference type="Pfam" id="PF00149">
    <property type="entry name" value="Metallophos"/>
    <property type="match status" value="1"/>
</dbReference>
<comment type="caution">
    <text evidence="2">The sequence shown here is derived from an EMBL/GenBank/DDBJ whole genome shotgun (WGS) entry which is preliminary data.</text>
</comment>
<dbReference type="CDD" id="cd07423">
    <property type="entry name" value="MPP_Prp_like"/>
    <property type="match status" value="1"/>
</dbReference>
<protein>
    <submittedName>
        <fullName evidence="2">Bis(5'-nucleosyl)-tetraphosphatase PrpE</fullName>
    </submittedName>
</protein>
<gene>
    <name evidence="2" type="primary">prpE</name>
    <name evidence="2" type="ORF">E4U82_06590</name>
</gene>
<name>A0A4Y9AGW2_9BACI</name>
<dbReference type="Proteomes" id="UP000298484">
    <property type="component" value="Unassembled WGS sequence"/>
</dbReference>
<dbReference type="GO" id="GO:0016791">
    <property type="term" value="F:phosphatase activity"/>
    <property type="evidence" value="ECO:0007669"/>
    <property type="project" value="TreeGrafter"/>
</dbReference>
<dbReference type="OrthoDB" id="9807890at2"/>
<dbReference type="InterPro" id="IPR029052">
    <property type="entry name" value="Metallo-depent_PP-like"/>
</dbReference>
<dbReference type="InterPro" id="IPR050126">
    <property type="entry name" value="Ap4A_hydrolase"/>
</dbReference>
<feature type="domain" description="Calcineurin-like phosphoesterase" evidence="1">
    <location>
        <begin position="1"/>
        <end position="196"/>
    </location>
</feature>
<keyword evidence="3" id="KW-1185">Reference proteome</keyword>
<dbReference type="InterPro" id="IPR041780">
    <property type="entry name" value="MPP_PrpE-like"/>
</dbReference>
<evidence type="ECO:0000259" key="1">
    <source>
        <dbReference type="Pfam" id="PF00149"/>
    </source>
</evidence>
<dbReference type="RefSeq" id="WP_135109335.1">
    <property type="nucleotide sequence ID" value="NZ_SRHY01000005.1"/>
</dbReference>
<dbReference type="Gene3D" id="3.60.21.10">
    <property type="match status" value="1"/>
</dbReference>
<dbReference type="PANTHER" id="PTHR42850:SF7">
    <property type="entry name" value="BIS(5'-NUCLEOSYL)-TETRAPHOSPHATASE PRPE [ASYMMETRICAL]"/>
    <property type="match status" value="1"/>
</dbReference>
<dbReference type="EMBL" id="SRHY01000005">
    <property type="protein sequence ID" value="TFJ93621.1"/>
    <property type="molecule type" value="Genomic_DNA"/>
</dbReference>
<dbReference type="NCBIfam" id="NF010148">
    <property type="entry name" value="PRK13625.1"/>
    <property type="match status" value="1"/>
</dbReference>
<dbReference type="SUPFAM" id="SSF56300">
    <property type="entry name" value="Metallo-dependent phosphatases"/>
    <property type="match status" value="1"/>
</dbReference>
<dbReference type="PANTHER" id="PTHR42850">
    <property type="entry name" value="METALLOPHOSPHOESTERASE"/>
    <property type="match status" value="1"/>
</dbReference>
<dbReference type="GO" id="GO:0005737">
    <property type="term" value="C:cytoplasm"/>
    <property type="evidence" value="ECO:0007669"/>
    <property type="project" value="TreeGrafter"/>
</dbReference>